<feature type="compositionally biased region" description="Acidic residues" evidence="1">
    <location>
        <begin position="190"/>
        <end position="204"/>
    </location>
</feature>
<evidence type="ECO:0008006" key="4">
    <source>
        <dbReference type="Google" id="ProtNLM"/>
    </source>
</evidence>
<feature type="region of interest" description="Disordered" evidence="1">
    <location>
        <begin position="190"/>
        <end position="233"/>
    </location>
</feature>
<evidence type="ECO:0000256" key="1">
    <source>
        <dbReference type="SAM" id="MobiDB-lite"/>
    </source>
</evidence>
<organism evidence="2 3">
    <name type="scientific">Syntrophus gentianae</name>
    <dbReference type="NCBI Taxonomy" id="43775"/>
    <lineage>
        <taxon>Bacteria</taxon>
        <taxon>Pseudomonadati</taxon>
        <taxon>Thermodesulfobacteriota</taxon>
        <taxon>Syntrophia</taxon>
        <taxon>Syntrophales</taxon>
        <taxon>Syntrophaceae</taxon>
        <taxon>Syntrophus</taxon>
    </lineage>
</organism>
<accession>A0A1H7VK24</accession>
<name>A0A1H7VK24_9BACT</name>
<dbReference type="NCBIfam" id="NF041244">
    <property type="entry name" value="IglI_fam"/>
    <property type="match status" value="1"/>
</dbReference>
<dbReference type="OrthoDB" id="5497953at2"/>
<dbReference type="EMBL" id="FOBS01000004">
    <property type="protein sequence ID" value="SEM09530.1"/>
    <property type="molecule type" value="Genomic_DNA"/>
</dbReference>
<feature type="compositionally biased region" description="Basic and acidic residues" evidence="1">
    <location>
        <begin position="205"/>
        <end position="215"/>
    </location>
</feature>
<feature type="region of interest" description="Disordered" evidence="1">
    <location>
        <begin position="337"/>
        <end position="360"/>
    </location>
</feature>
<dbReference type="STRING" id="43775.SAMN04489760_10427"/>
<dbReference type="RefSeq" id="WP_093882385.1">
    <property type="nucleotide sequence ID" value="NZ_FOBS01000004.1"/>
</dbReference>
<keyword evidence="3" id="KW-1185">Reference proteome</keyword>
<reference evidence="2 3" key="1">
    <citation type="submission" date="2016-10" db="EMBL/GenBank/DDBJ databases">
        <authorList>
            <person name="de Groot N.N."/>
        </authorList>
    </citation>
    <scope>NUCLEOTIDE SEQUENCE [LARGE SCALE GENOMIC DNA]</scope>
    <source>
        <strain evidence="2 3">DSM 8423</strain>
    </source>
</reference>
<evidence type="ECO:0000313" key="2">
    <source>
        <dbReference type="EMBL" id="SEM09530.1"/>
    </source>
</evidence>
<dbReference type="AlphaFoldDB" id="A0A1H7VK24"/>
<dbReference type="Proteomes" id="UP000198744">
    <property type="component" value="Unassembled WGS sequence"/>
</dbReference>
<evidence type="ECO:0000313" key="3">
    <source>
        <dbReference type="Proteomes" id="UP000198744"/>
    </source>
</evidence>
<gene>
    <name evidence="2" type="ORF">SAMN04489760_10427</name>
</gene>
<sequence length="360" mass="40412">MNIELIQGTLEVSESPGMETTDPRFSDIATLVQEGNYEEAATLAEAILAEKIYDIRIIGYFFYGHFIEGGVAALAEISLSLADLLSENLEALGPVRNRGKHLQTSLNWLTKQIFRTLQYEEEKKSDLYEEWVSGVSSDQVQEALDAGDSLRRILGPVLEDAATPILEGLTKITDWLKAFQRLVYRESEAEPAEETGFEVEEETAAQDRMEQELRRKEKRRFHPSGPEAGEETAGLEGSYHLKMLIKKLEAFDDLIAEKKFSSAAIVADDINAIIANFDPRIYFPKLFLNFALNSAGHINDLAAFAEYRETVAWQAMQELYKVDLESFVRFNPEPPDMGVSSASGEYGGMTGYDQDSEDDY</sequence>
<proteinExistence type="predicted"/>
<protein>
    <recommendedName>
        <fullName evidence="4">ImpA N-terminal domain-containing protein</fullName>
    </recommendedName>
</protein>